<dbReference type="OrthoDB" id="447781at2759"/>
<sequence length="424" mass="47233">MNAQYLARSIDVAQHAPADRSVSGSDFGLRIMCALSSNLLHHFSEQSLGSLETLQDLKLALLRAKDFDSSLHISQVVLFRSLEEGSLHDAMTLTRLRLRKPAPNKHLLVLFRLTPDVPEVSMTTQALLRFGIDALDLENMSAAQVREAVAEAIRQAPQVLARLPASFCDDRELVLSAVKQDGKLLKHAGCQLRADRELVRAAILQNSLSLEYAGELLRHDRQLVMEAVMQDGNCLQFAGDVLREDPELVLEALSQDVFTIRHAGRRTLLEDKAVVLQAVRLDGKALLYVGEKMRMDREVVLEAVKNYGPALNYAAEALRDDKEVVLEAVRQTGLALRYASERLREDREVVLEAVLKDKSALRLACNELRKDEEMLALGSNRDGSHRQDSSDSLPARPKRERAVHGHFSLSPRRGLHSGDSPRIA</sequence>
<feature type="domain" description="DUF4116" evidence="2">
    <location>
        <begin position="170"/>
        <end position="218"/>
    </location>
</feature>
<keyword evidence="6" id="KW-1185">Reference proteome</keyword>
<dbReference type="Proteomes" id="UP000626109">
    <property type="component" value="Unassembled WGS sequence"/>
</dbReference>
<dbReference type="Pfam" id="PF13475">
    <property type="entry name" value="DUF4116"/>
    <property type="match status" value="4"/>
</dbReference>
<protein>
    <recommendedName>
        <fullName evidence="2">DUF4116 domain-containing protein</fullName>
    </recommendedName>
</protein>
<feature type="domain" description="DUF4116" evidence="2">
    <location>
        <begin position="271"/>
        <end position="319"/>
    </location>
</feature>
<dbReference type="AlphaFoldDB" id="A0A813GM76"/>
<feature type="domain" description="DUF4116" evidence="2">
    <location>
        <begin position="321"/>
        <end position="369"/>
    </location>
</feature>
<reference evidence="4" key="1">
    <citation type="submission" date="2021-02" db="EMBL/GenBank/DDBJ databases">
        <authorList>
            <person name="Dougan E. K."/>
            <person name="Rhodes N."/>
            <person name="Thang M."/>
            <person name="Chan C."/>
        </authorList>
    </citation>
    <scope>NUCLEOTIDE SEQUENCE</scope>
</reference>
<organism evidence="4 5">
    <name type="scientific">Polarella glacialis</name>
    <name type="common">Dinoflagellate</name>
    <dbReference type="NCBI Taxonomy" id="89957"/>
    <lineage>
        <taxon>Eukaryota</taxon>
        <taxon>Sar</taxon>
        <taxon>Alveolata</taxon>
        <taxon>Dinophyceae</taxon>
        <taxon>Suessiales</taxon>
        <taxon>Suessiaceae</taxon>
        <taxon>Polarella</taxon>
    </lineage>
</organism>
<dbReference type="EMBL" id="CAJNNV010014267">
    <property type="protein sequence ID" value="CAE8602405.1"/>
    <property type="molecule type" value="Genomic_DNA"/>
</dbReference>
<evidence type="ECO:0000313" key="5">
    <source>
        <dbReference type="Proteomes" id="UP000626109"/>
    </source>
</evidence>
<evidence type="ECO:0000313" key="4">
    <source>
        <dbReference type="EMBL" id="CAE8623767.1"/>
    </source>
</evidence>
<dbReference type="InterPro" id="IPR025197">
    <property type="entry name" value="DUF4116"/>
</dbReference>
<feature type="region of interest" description="Disordered" evidence="1">
    <location>
        <begin position="376"/>
        <end position="424"/>
    </location>
</feature>
<dbReference type="OMA" id="PRATECK"/>
<evidence type="ECO:0000259" key="2">
    <source>
        <dbReference type="Pfam" id="PF13475"/>
    </source>
</evidence>
<evidence type="ECO:0000313" key="3">
    <source>
        <dbReference type="EMBL" id="CAE8602405.1"/>
    </source>
</evidence>
<feature type="domain" description="DUF4116" evidence="2">
    <location>
        <begin position="220"/>
        <end position="263"/>
    </location>
</feature>
<evidence type="ECO:0000313" key="6">
    <source>
        <dbReference type="Proteomes" id="UP000654075"/>
    </source>
</evidence>
<dbReference type="Proteomes" id="UP000654075">
    <property type="component" value="Unassembled WGS sequence"/>
</dbReference>
<name>A0A813GM76_POLGL</name>
<gene>
    <name evidence="3" type="ORF">PGLA1383_LOCUS20647</name>
    <name evidence="4" type="ORF">PGLA2088_LOCUS246</name>
</gene>
<comment type="caution">
    <text evidence="4">The sequence shown here is derived from an EMBL/GenBank/DDBJ whole genome shotgun (WGS) entry which is preliminary data.</text>
</comment>
<proteinExistence type="predicted"/>
<evidence type="ECO:0000256" key="1">
    <source>
        <dbReference type="SAM" id="MobiDB-lite"/>
    </source>
</evidence>
<dbReference type="EMBL" id="CAJNNW010000135">
    <property type="protein sequence ID" value="CAE8623767.1"/>
    <property type="molecule type" value="Genomic_DNA"/>
</dbReference>
<accession>A0A813GM76</accession>